<dbReference type="OrthoDB" id="5915502at2759"/>
<protein>
    <submittedName>
        <fullName evidence="3">Uncharacterized protein LOC108735754</fullName>
    </submittedName>
</protein>
<evidence type="ECO:0000313" key="2">
    <source>
        <dbReference type="Proteomes" id="UP000192223"/>
    </source>
</evidence>
<name>A0A1W4WTC8_AGRPL</name>
<dbReference type="GeneID" id="108735754"/>
<feature type="transmembrane region" description="Helical" evidence="1">
    <location>
        <begin position="132"/>
        <end position="155"/>
    </location>
</feature>
<accession>A0A1W4WTC8</accession>
<evidence type="ECO:0000256" key="1">
    <source>
        <dbReference type="SAM" id="Phobius"/>
    </source>
</evidence>
<dbReference type="AlphaFoldDB" id="A0A1W4WTC8"/>
<keyword evidence="2" id="KW-1185">Reference proteome</keyword>
<feature type="transmembrane region" description="Helical" evidence="1">
    <location>
        <begin position="104"/>
        <end position="125"/>
    </location>
</feature>
<dbReference type="InParanoid" id="A0A1W4WTC8"/>
<reference evidence="3" key="1">
    <citation type="submission" date="2025-08" db="UniProtKB">
        <authorList>
            <consortium name="RefSeq"/>
        </authorList>
    </citation>
    <scope>IDENTIFICATION</scope>
    <source>
        <tissue evidence="3">Entire body</tissue>
    </source>
</reference>
<keyword evidence="1" id="KW-1133">Transmembrane helix</keyword>
<keyword evidence="1" id="KW-0472">Membrane</keyword>
<dbReference type="Proteomes" id="UP000192223">
    <property type="component" value="Unplaced"/>
</dbReference>
<dbReference type="RefSeq" id="XP_018323393.1">
    <property type="nucleotide sequence ID" value="XM_018467891.1"/>
</dbReference>
<proteinExistence type="predicted"/>
<gene>
    <name evidence="3" type="primary">LOC108735754</name>
</gene>
<keyword evidence="1" id="KW-0812">Transmembrane</keyword>
<dbReference type="KEGG" id="apln:108735754"/>
<evidence type="ECO:0000313" key="3">
    <source>
        <dbReference type="RefSeq" id="XP_018323393.1"/>
    </source>
</evidence>
<sequence length="181" mass="21126">MTDSRLRPRNRFTMDDNTLLLYDFIDAFYVTASLQGKIAYLLMSVHVVNPGIFISWNLRKVNIFSVLQYNPHTLLFRNMVYGMAVHIFSRPSMFSLIFTTRLSFSILGSMMFSYSSLQVFEWLIGKMGDNHINLLTLLGFLAGRLMMGSLVAYLYHVDSRNVFAYRYVRRDNVLESMYTTF</sequence>
<organism evidence="2 3">
    <name type="scientific">Agrilus planipennis</name>
    <name type="common">Emerald ash borer</name>
    <name type="synonym">Agrilus marcopoli</name>
    <dbReference type="NCBI Taxonomy" id="224129"/>
    <lineage>
        <taxon>Eukaryota</taxon>
        <taxon>Metazoa</taxon>
        <taxon>Ecdysozoa</taxon>
        <taxon>Arthropoda</taxon>
        <taxon>Hexapoda</taxon>
        <taxon>Insecta</taxon>
        <taxon>Pterygota</taxon>
        <taxon>Neoptera</taxon>
        <taxon>Endopterygota</taxon>
        <taxon>Coleoptera</taxon>
        <taxon>Polyphaga</taxon>
        <taxon>Elateriformia</taxon>
        <taxon>Buprestoidea</taxon>
        <taxon>Buprestidae</taxon>
        <taxon>Agrilinae</taxon>
        <taxon>Agrilus</taxon>
    </lineage>
</organism>